<gene>
    <name evidence="1" type="ORF">BDV41DRAFT_133422</name>
</gene>
<reference evidence="2" key="1">
    <citation type="submission" date="2019-04" db="EMBL/GenBank/DDBJ databases">
        <title>Friends and foes A comparative genomics studyof 23 Aspergillus species from section Flavi.</title>
        <authorList>
            <consortium name="DOE Joint Genome Institute"/>
            <person name="Kjaerbolling I."/>
            <person name="Vesth T."/>
            <person name="Frisvad J.C."/>
            <person name="Nybo J.L."/>
            <person name="Theobald S."/>
            <person name="Kildgaard S."/>
            <person name="Isbrandt T."/>
            <person name="Kuo A."/>
            <person name="Sato A."/>
            <person name="Lyhne E.K."/>
            <person name="Kogle M.E."/>
            <person name="Wiebenga A."/>
            <person name="Kun R.S."/>
            <person name="Lubbers R.J."/>
            <person name="Makela M.R."/>
            <person name="Barry K."/>
            <person name="Chovatia M."/>
            <person name="Clum A."/>
            <person name="Daum C."/>
            <person name="Haridas S."/>
            <person name="He G."/>
            <person name="LaButti K."/>
            <person name="Lipzen A."/>
            <person name="Mondo S."/>
            <person name="Riley R."/>
            <person name="Salamov A."/>
            <person name="Simmons B.A."/>
            <person name="Magnuson J.K."/>
            <person name="Henrissat B."/>
            <person name="Mortensen U.H."/>
            <person name="Larsen T.O."/>
            <person name="Devries R.P."/>
            <person name="Grigoriev I.V."/>
            <person name="Machida M."/>
            <person name="Baker S.E."/>
            <person name="Andersen M.R."/>
        </authorList>
    </citation>
    <scope>NUCLEOTIDE SEQUENCE [LARGE SCALE GENOMIC DNA]</scope>
    <source>
        <strain evidence="2">CBS 130015</strain>
    </source>
</reference>
<accession>A0A5N6VDI8</accession>
<dbReference type="AlphaFoldDB" id="A0A5N6VDI8"/>
<evidence type="ECO:0000313" key="1">
    <source>
        <dbReference type="EMBL" id="KAE8306393.1"/>
    </source>
</evidence>
<sequence length="79" mass="9219">MAKMAARRREVQYTRCRSNRFTSRRVKSDMQEYSCGDLYKLNGMGFRTWWEAARCRCCLLLSVVVLFQLKPVVSSTNAS</sequence>
<evidence type="ECO:0000313" key="2">
    <source>
        <dbReference type="Proteomes" id="UP000325433"/>
    </source>
</evidence>
<name>A0A5N6VDI8_9EURO</name>
<dbReference type="EMBL" id="ML738460">
    <property type="protein sequence ID" value="KAE8306393.1"/>
    <property type="molecule type" value="Genomic_DNA"/>
</dbReference>
<proteinExistence type="predicted"/>
<organism evidence="1 2">
    <name type="scientific">Aspergillus transmontanensis</name>
    <dbReference type="NCBI Taxonomy" id="1034304"/>
    <lineage>
        <taxon>Eukaryota</taxon>
        <taxon>Fungi</taxon>
        <taxon>Dikarya</taxon>
        <taxon>Ascomycota</taxon>
        <taxon>Pezizomycotina</taxon>
        <taxon>Eurotiomycetes</taxon>
        <taxon>Eurotiomycetidae</taxon>
        <taxon>Eurotiales</taxon>
        <taxon>Aspergillaceae</taxon>
        <taxon>Aspergillus</taxon>
        <taxon>Aspergillus subgen. Circumdati</taxon>
    </lineage>
</organism>
<keyword evidence="2" id="KW-1185">Reference proteome</keyword>
<dbReference type="Proteomes" id="UP000325433">
    <property type="component" value="Unassembled WGS sequence"/>
</dbReference>
<protein>
    <submittedName>
        <fullName evidence="1">Uncharacterized protein</fullName>
    </submittedName>
</protein>